<dbReference type="EMBL" id="AP019870">
    <property type="protein sequence ID" value="BBN09988.1"/>
    <property type="molecule type" value="Genomic_DNA"/>
</dbReference>
<dbReference type="Proteomes" id="UP001162541">
    <property type="component" value="Chromosome 5"/>
</dbReference>
<evidence type="ECO:0000313" key="7">
    <source>
        <dbReference type="EMBL" id="OAE35942.1"/>
    </source>
</evidence>
<feature type="compositionally biased region" description="Acidic residues" evidence="4">
    <location>
        <begin position="416"/>
        <end position="443"/>
    </location>
</feature>
<dbReference type="PANTHER" id="PTHR45290">
    <property type="entry name" value="OS03G0300300 PROTEIN"/>
    <property type="match status" value="1"/>
</dbReference>
<dbReference type="SUPFAM" id="SSF50998">
    <property type="entry name" value="Quinoprotein alcohol dehydrogenase-like"/>
    <property type="match status" value="1"/>
</dbReference>
<evidence type="ECO:0000256" key="1">
    <source>
        <dbReference type="ARBA" id="ARBA00004604"/>
    </source>
</evidence>
<dbReference type="PANTHER" id="PTHR45290:SF1">
    <property type="entry name" value="OS03G0300300 PROTEIN"/>
    <property type="match status" value="1"/>
</dbReference>
<accession>A0A176WUH9</accession>
<keyword evidence="8" id="KW-1185">Reference proteome</keyword>
<dbReference type="EMBL" id="LVLJ01000035">
    <property type="protein sequence ID" value="OAE35942.1"/>
    <property type="molecule type" value="Genomic_DNA"/>
</dbReference>
<feature type="repeat" description="WD" evidence="3">
    <location>
        <begin position="198"/>
        <end position="231"/>
    </location>
</feature>
<reference evidence="6" key="2">
    <citation type="journal article" date="2019" name="Curr. Biol.">
        <title>Chromatin organization in early land plants reveals an ancestral association between H3K27me3, transposons, and constitutive heterochromatin.</title>
        <authorList>
            <person name="Montgomery S.A."/>
            <person name="Tanizawa Y."/>
            <person name="Galik B."/>
            <person name="Wang N."/>
            <person name="Ito T."/>
            <person name="Mochizuki T."/>
            <person name="Akimcheva S."/>
            <person name="Bowman J."/>
            <person name="Cognat V."/>
            <person name="Drouard L."/>
            <person name="Ekker H."/>
            <person name="Houng S."/>
            <person name="Kohchi T."/>
            <person name="Lin S."/>
            <person name="Liu L.D."/>
            <person name="Nakamura Y."/>
            <person name="Valeeva L.R."/>
            <person name="Shakirov E.V."/>
            <person name="Shippen D.E."/>
            <person name="Wei W."/>
            <person name="Yagura M."/>
            <person name="Yamaoka S."/>
            <person name="Yamato K.T."/>
            <person name="Liu C."/>
            <person name="Berger F."/>
        </authorList>
    </citation>
    <scope>NUCLEOTIDE SEQUENCE [LARGE SCALE GENOMIC DNA]</scope>
    <source>
        <strain evidence="6">Tak-1</strain>
    </source>
</reference>
<dbReference type="Proteomes" id="UP000077202">
    <property type="component" value="Unassembled WGS sequence"/>
</dbReference>
<evidence type="ECO:0000313" key="9">
    <source>
        <dbReference type="Proteomes" id="UP001162541"/>
    </source>
</evidence>
<evidence type="ECO:0000313" key="6">
    <source>
        <dbReference type="EMBL" id="BBN09988.1"/>
    </source>
</evidence>
<dbReference type="InterPro" id="IPR007148">
    <property type="entry name" value="SSU_processome_Utp12"/>
</dbReference>
<dbReference type="Gene3D" id="2.130.10.10">
    <property type="entry name" value="YVTN repeat-like/Quinoprotein amine dehydrogenase"/>
    <property type="match status" value="2"/>
</dbReference>
<keyword evidence="2" id="KW-0539">Nucleus</keyword>
<comment type="subcellular location">
    <subcellularLocation>
        <location evidence="1">Nucleus</location>
        <location evidence="1">Nucleolus</location>
    </subcellularLocation>
</comment>
<sequence>MTKEVLTAFSPSSDFLAVATTDGRIKTWDVGSGHLRGEFVDVAASTSGAGTAIDDGSGHLAVDYSCITWISLPTSSKKARKKGNKNGQSLLLVLGTAAGDVLAWDASLGQLKWRANDCNAGGIKAIGKSRCGKILYAAGADGMICEIDSGNGQVLEKFRAAKTAISCVAVSPDGGSLLTASSELKLFDLSSKKRIRKFTGHPAEVTALAFSQDGKYALSSSTGERQVSIWECEPNTSTTGAVLSLSCEQSVVSLDGSRFIEGTGLLKLLAVSEGGVAYVWEATSLEKLASVKPATVSVARNPGASKGVQGCIIAAILAKEGAEGVTAVQVAHGTIAKPAFEQVHVSAMGANLVLASDASGALLPASHQMEIDTVKKTNVTVLGPENAADAVISKAHVEFDDSERSRNVKKRSASIDLDDDEVPQAENLEEEETAATMDEDDEQTMEERLISLGIVDKEVANGDKPETVVKVVPPRGDSLRVLLSQALQSDDSSMLERCLSVQDEKLIKNTVSKLRPTEASKFLSVCMLRLETRPRRGLALVSWLRAVLLQHSASLMTNPSMQPVLTTLYQLIEARMTVFRPLLALSGRLDLITAQILGQEAGLVEEVEEVVEAVVYEEGDSEIEVEEVEEGEEAEESGSSGSDANETMISDSEGEEDAGTQ</sequence>
<evidence type="ECO:0000256" key="3">
    <source>
        <dbReference type="PROSITE-ProRule" id="PRU00221"/>
    </source>
</evidence>
<dbReference type="PROSITE" id="PS50082">
    <property type="entry name" value="WD_REPEATS_2"/>
    <property type="match status" value="2"/>
</dbReference>
<evidence type="ECO:0000313" key="8">
    <source>
        <dbReference type="Proteomes" id="UP000077202"/>
    </source>
</evidence>
<dbReference type="GO" id="GO:0005730">
    <property type="term" value="C:nucleolus"/>
    <property type="evidence" value="ECO:0007669"/>
    <property type="project" value="UniProtKB-SubCell"/>
</dbReference>
<reference evidence="7 8" key="1">
    <citation type="submission" date="2016-03" db="EMBL/GenBank/DDBJ databases">
        <title>Mechanisms controlling the formation of the plant cell surface in tip-growing cells are functionally conserved among land plants.</title>
        <authorList>
            <person name="Honkanen S."/>
            <person name="Jones V.A."/>
            <person name="Morieri G."/>
            <person name="Champion C."/>
            <person name="Hetherington A.J."/>
            <person name="Kelly S."/>
            <person name="Saint-Marcoux D."/>
            <person name="Proust H."/>
            <person name="Prescott H."/>
            <person name="Dolan L."/>
        </authorList>
    </citation>
    <scope>NUCLEOTIDE SEQUENCE [LARGE SCALE GENOMIC DNA]</scope>
    <source>
        <strain evidence="8">cv. Tak-1 and cv. Tak-2</strain>
        <tissue evidence="7">Whole gametophyte</tissue>
    </source>
</reference>
<dbReference type="InterPro" id="IPR001680">
    <property type="entry name" value="WD40_rpt"/>
</dbReference>
<feature type="domain" description="Small-subunit processome Utp12" evidence="5">
    <location>
        <begin position="491"/>
        <end position="593"/>
    </location>
</feature>
<reference evidence="9" key="3">
    <citation type="journal article" date="2020" name="Curr. Biol.">
        <title>Chromatin organization in early land plants reveals an ancestral association between H3K27me3, transposons, and constitutive heterochromatin.</title>
        <authorList>
            <person name="Montgomery S.A."/>
            <person name="Tanizawa Y."/>
            <person name="Galik B."/>
            <person name="Wang N."/>
            <person name="Ito T."/>
            <person name="Mochizuki T."/>
            <person name="Akimcheva S."/>
            <person name="Bowman J.L."/>
            <person name="Cognat V."/>
            <person name="Marechal-Drouard L."/>
            <person name="Ekker H."/>
            <person name="Hong S.F."/>
            <person name="Kohchi T."/>
            <person name="Lin S.S."/>
            <person name="Liu L.D."/>
            <person name="Nakamura Y."/>
            <person name="Valeeva L.R."/>
            <person name="Shakirov E.V."/>
            <person name="Shippen D.E."/>
            <person name="Wei W.L."/>
            <person name="Yagura M."/>
            <person name="Yamaoka S."/>
            <person name="Yamato K.T."/>
            <person name="Liu C."/>
            <person name="Berger F."/>
        </authorList>
    </citation>
    <scope>NUCLEOTIDE SEQUENCE [LARGE SCALE GENOMIC DNA]</scope>
    <source>
        <strain evidence="9">Tak-1</strain>
    </source>
</reference>
<dbReference type="AlphaFoldDB" id="A0A176WUH9"/>
<evidence type="ECO:0000256" key="4">
    <source>
        <dbReference type="SAM" id="MobiDB-lite"/>
    </source>
</evidence>
<proteinExistence type="predicted"/>
<dbReference type="Pfam" id="PF04003">
    <property type="entry name" value="Utp12"/>
    <property type="match status" value="1"/>
</dbReference>
<dbReference type="InterPro" id="IPR011047">
    <property type="entry name" value="Quinoprotein_ADH-like_sf"/>
</dbReference>
<evidence type="ECO:0000259" key="5">
    <source>
        <dbReference type="Pfam" id="PF04003"/>
    </source>
</evidence>
<dbReference type="SMART" id="SM00320">
    <property type="entry name" value="WD40"/>
    <property type="match status" value="4"/>
</dbReference>
<organism evidence="7 8">
    <name type="scientific">Marchantia polymorpha subsp. ruderalis</name>
    <dbReference type="NCBI Taxonomy" id="1480154"/>
    <lineage>
        <taxon>Eukaryota</taxon>
        <taxon>Viridiplantae</taxon>
        <taxon>Streptophyta</taxon>
        <taxon>Embryophyta</taxon>
        <taxon>Marchantiophyta</taxon>
        <taxon>Marchantiopsida</taxon>
        <taxon>Marchantiidae</taxon>
        <taxon>Marchantiales</taxon>
        <taxon>Marchantiaceae</taxon>
        <taxon>Marchantia</taxon>
    </lineage>
</organism>
<evidence type="ECO:0000256" key="2">
    <source>
        <dbReference type="ARBA" id="ARBA00023242"/>
    </source>
</evidence>
<feature type="region of interest" description="Disordered" evidence="4">
    <location>
        <begin position="402"/>
        <end position="443"/>
    </location>
</feature>
<feature type="compositionally biased region" description="Acidic residues" evidence="4">
    <location>
        <begin position="618"/>
        <end position="636"/>
    </location>
</feature>
<dbReference type="InterPro" id="IPR015943">
    <property type="entry name" value="WD40/YVTN_repeat-like_dom_sf"/>
</dbReference>
<dbReference type="Pfam" id="PF00400">
    <property type="entry name" value="WD40"/>
    <property type="match status" value="3"/>
</dbReference>
<keyword evidence="3" id="KW-0853">WD repeat</keyword>
<feature type="region of interest" description="Disordered" evidence="4">
    <location>
        <begin position="618"/>
        <end position="661"/>
    </location>
</feature>
<gene>
    <name evidence="7" type="ORF">AXG93_1278s1160</name>
    <name evidence="6" type="ORF">Mp_5g00060</name>
</gene>
<protein>
    <recommendedName>
        <fullName evidence="5">Small-subunit processome Utp12 domain-containing protein</fullName>
    </recommendedName>
</protein>
<name>A0A176WUH9_MARPO</name>
<feature type="repeat" description="WD" evidence="3">
    <location>
        <begin position="8"/>
        <end position="38"/>
    </location>
</feature>
<feature type="compositionally biased region" description="Acidic residues" evidence="4">
    <location>
        <begin position="652"/>
        <end position="661"/>
    </location>
</feature>